<dbReference type="EMBL" id="ABJB010244623">
    <property type="status" value="NOT_ANNOTATED_CDS"/>
    <property type="molecule type" value="Genomic_DNA"/>
</dbReference>
<reference evidence="1 3" key="1">
    <citation type="submission" date="2008-03" db="EMBL/GenBank/DDBJ databases">
        <title>Annotation of Ixodes scapularis.</title>
        <authorList>
            <consortium name="Ixodes scapularis Genome Project Consortium"/>
            <person name="Caler E."/>
            <person name="Hannick L.I."/>
            <person name="Bidwell S."/>
            <person name="Joardar V."/>
            <person name="Thiagarajan M."/>
            <person name="Amedeo P."/>
            <person name="Galinsky K.J."/>
            <person name="Schobel S."/>
            <person name="Inman J."/>
            <person name="Hostetler J."/>
            <person name="Miller J."/>
            <person name="Hammond M."/>
            <person name="Megy K."/>
            <person name="Lawson D."/>
            <person name="Kodira C."/>
            <person name="Sutton G."/>
            <person name="Meyer J."/>
            <person name="Hill C.A."/>
            <person name="Birren B."/>
            <person name="Nene V."/>
            <person name="Collins F."/>
            <person name="Alarcon-Chaidez F."/>
            <person name="Wikel S."/>
            <person name="Strausberg R."/>
        </authorList>
    </citation>
    <scope>NUCLEOTIDE SEQUENCE [LARGE SCALE GENOMIC DNA]</scope>
    <source>
        <strain evidence="3">Wikel</strain>
        <strain evidence="1">Wikel colony</strain>
    </source>
</reference>
<gene>
    <name evidence="1" type="ORF">IscW_ISCW015213</name>
</gene>
<evidence type="ECO:0000313" key="3">
    <source>
        <dbReference type="Proteomes" id="UP000001555"/>
    </source>
</evidence>
<evidence type="ECO:0000313" key="2">
    <source>
        <dbReference type="EnsemblMetazoa" id="ISCW015213-PA"/>
    </source>
</evidence>
<evidence type="ECO:0000313" key="1">
    <source>
        <dbReference type="EMBL" id="EEC20088.1"/>
    </source>
</evidence>
<dbReference type="VEuPathDB" id="VectorBase:ISCW015213"/>
<keyword evidence="3" id="KW-1185">Reference proteome</keyword>
<dbReference type="AlphaFoldDB" id="B7QML6"/>
<name>B7QML6_IXOSC</name>
<dbReference type="HOGENOM" id="CLU_2349008_0_0_1"/>
<dbReference type="VEuPathDB" id="VectorBase:ISCI015213"/>
<proteinExistence type="predicted"/>
<protein>
    <submittedName>
        <fullName evidence="1 2">Uncharacterized protein</fullName>
    </submittedName>
</protein>
<dbReference type="EMBL" id="DS972203">
    <property type="protein sequence ID" value="EEC20088.1"/>
    <property type="molecule type" value="Genomic_DNA"/>
</dbReference>
<accession>B7QML6</accession>
<dbReference type="InParanoid" id="B7QML6"/>
<dbReference type="PaxDb" id="6945-B7QML6"/>
<dbReference type="EnsemblMetazoa" id="ISCW015213-RA">
    <property type="protein sequence ID" value="ISCW015213-PA"/>
    <property type="gene ID" value="ISCW015213"/>
</dbReference>
<sequence length="97" mass="10903">MMESPSDQKFWNAALASIWTLDELLGRSVTGAPSRRRGGKRHRRHVKPGLNPIKMQAAKRAYRRYIRLFPTGGDPTARVKKARVYASASLVLANRNA</sequence>
<dbReference type="Proteomes" id="UP000001555">
    <property type="component" value="Unassembled WGS sequence"/>
</dbReference>
<organism>
    <name type="scientific">Ixodes scapularis</name>
    <name type="common">Black-legged tick</name>
    <name type="synonym">Deer tick</name>
    <dbReference type="NCBI Taxonomy" id="6945"/>
    <lineage>
        <taxon>Eukaryota</taxon>
        <taxon>Metazoa</taxon>
        <taxon>Ecdysozoa</taxon>
        <taxon>Arthropoda</taxon>
        <taxon>Chelicerata</taxon>
        <taxon>Arachnida</taxon>
        <taxon>Acari</taxon>
        <taxon>Parasitiformes</taxon>
        <taxon>Ixodida</taxon>
        <taxon>Ixodoidea</taxon>
        <taxon>Ixodidae</taxon>
        <taxon>Ixodinae</taxon>
        <taxon>Ixodes</taxon>
    </lineage>
</organism>
<reference evidence="2" key="2">
    <citation type="submission" date="2020-05" db="UniProtKB">
        <authorList>
            <consortium name="EnsemblMetazoa"/>
        </authorList>
    </citation>
    <scope>IDENTIFICATION</scope>
    <source>
        <strain evidence="2">wikel</strain>
    </source>
</reference>